<dbReference type="Pfam" id="PF07535">
    <property type="entry name" value="zf-DBF"/>
    <property type="match status" value="1"/>
</dbReference>
<dbReference type="Gene3D" id="6.10.250.3410">
    <property type="entry name" value="DBF zinc finger"/>
    <property type="match status" value="1"/>
</dbReference>
<protein>
    <recommendedName>
        <fullName evidence="5">DBF4-type domain-containing protein</fullName>
    </recommendedName>
</protein>
<evidence type="ECO:0000256" key="3">
    <source>
        <dbReference type="ARBA" id="ARBA00022833"/>
    </source>
</evidence>
<dbReference type="PANTHER" id="PTHR15375">
    <property type="entry name" value="ACTIVATOR OF S-PHASE KINASE-RELATED"/>
    <property type="match status" value="1"/>
</dbReference>
<organism evidence="6 7">
    <name type="scientific">Blomia tropicalis</name>
    <name type="common">Mite</name>
    <dbReference type="NCBI Taxonomy" id="40697"/>
    <lineage>
        <taxon>Eukaryota</taxon>
        <taxon>Metazoa</taxon>
        <taxon>Ecdysozoa</taxon>
        <taxon>Arthropoda</taxon>
        <taxon>Chelicerata</taxon>
        <taxon>Arachnida</taxon>
        <taxon>Acari</taxon>
        <taxon>Acariformes</taxon>
        <taxon>Sarcoptiformes</taxon>
        <taxon>Astigmata</taxon>
        <taxon>Glycyphagoidea</taxon>
        <taxon>Echimyopodidae</taxon>
        <taxon>Blomia</taxon>
    </lineage>
</organism>
<dbReference type="GO" id="GO:0043539">
    <property type="term" value="F:protein serine/threonine kinase activator activity"/>
    <property type="evidence" value="ECO:0007669"/>
    <property type="project" value="TreeGrafter"/>
</dbReference>
<evidence type="ECO:0000256" key="4">
    <source>
        <dbReference type="PROSITE-ProRule" id="PRU00600"/>
    </source>
</evidence>
<evidence type="ECO:0000259" key="5">
    <source>
        <dbReference type="PROSITE" id="PS51265"/>
    </source>
</evidence>
<dbReference type="OMA" id="YLRINIH"/>
<dbReference type="Proteomes" id="UP001142055">
    <property type="component" value="Chromosome 3"/>
</dbReference>
<dbReference type="GO" id="GO:0008270">
    <property type="term" value="F:zinc ion binding"/>
    <property type="evidence" value="ECO:0007669"/>
    <property type="project" value="UniProtKB-KW"/>
</dbReference>
<dbReference type="GO" id="GO:0031431">
    <property type="term" value="C:Dbf4-dependent protein kinase complex"/>
    <property type="evidence" value="ECO:0007669"/>
    <property type="project" value="TreeGrafter"/>
</dbReference>
<keyword evidence="7" id="KW-1185">Reference proteome</keyword>
<gene>
    <name evidence="6" type="ORF">RDWZM_007514</name>
</gene>
<keyword evidence="1" id="KW-0479">Metal-binding</keyword>
<evidence type="ECO:0000313" key="6">
    <source>
        <dbReference type="EMBL" id="KAJ6216357.1"/>
    </source>
</evidence>
<dbReference type="AlphaFoldDB" id="A0A9Q0M1S9"/>
<evidence type="ECO:0000313" key="7">
    <source>
        <dbReference type="Proteomes" id="UP001142055"/>
    </source>
</evidence>
<dbReference type="InterPro" id="IPR051590">
    <property type="entry name" value="Replication_Regulatory_Kinase"/>
</dbReference>
<proteinExistence type="predicted"/>
<keyword evidence="2 4" id="KW-0863">Zinc-finger</keyword>
<evidence type="ECO:0000256" key="2">
    <source>
        <dbReference type="ARBA" id="ARBA00022771"/>
    </source>
</evidence>
<dbReference type="PANTHER" id="PTHR15375:SF26">
    <property type="entry name" value="PROTEIN CHIFFON"/>
    <property type="match status" value="1"/>
</dbReference>
<reference evidence="6" key="1">
    <citation type="submission" date="2022-12" db="EMBL/GenBank/DDBJ databases">
        <title>Genome assemblies of Blomia tropicalis.</title>
        <authorList>
            <person name="Cui Y."/>
        </authorList>
    </citation>
    <scope>NUCLEOTIDE SEQUENCE</scope>
    <source>
        <tissue evidence="6">Adult mites</tissue>
    </source>
</reference>
<dbReference type="GO" id="GO:0003676">
    <property type="term" value="F:nucleic acid binding"/>
    <property type="evidence" value="ECO:0007669"/>
    <property type="project" value="InterPro"/>
</dbReference>
<dbReference type="GO" id="GO:1901987">
    <property type="term" value="P:regulation of cell cycle phase transition"/>
    <property type="evidence" value="ECO:0007669"/>
    <property type="project" value="TreeGrafter"/>
</dbReference>
<accession>A0A9Q0M1S9</accession>
<comment type="caution">
    <text evidence="6">The sequence shown here is derived from an EMBL/GenBank/DDBJ whole genome shotgun (WGS) entry which is preliminary data.</text>
</comment>
<evidence type="ECO:0000256" key="1">
    <source>
        <dbReference type="ARBA" id="ARBA00022723"/>
    </source>
</evidence>
<dbReference type="GO" id="GO:0010571">
    <property type="term" value="P:positive regulation of nuclear cell cycle DNA replication"/>
    <property type="evidence" value="ECO:0007669"/>
    <property type="project" value="TreeGrafter"/>
</dbReference>
<feature type="domain" description="DBF4-type" evidence="5">
    <location>
        <begin position="378"/>
        <end position="427"/>
    </location>
</feature>
<sequence>MNVESFEKLYGSEFVRIVGDNFILKYLRINIHIDEAYQKILDFVLYDCDKLTTNLLLANFWKSVINELDSNFIVGNIRFVEFLNLKVIIETFFFDIYPKLSDYDLPLTSCKKLEEAMTRVFYENEMDKRNNTPDQTNQPKPMQKKRFYLEIINSPQLSKTVSDDIKRLGGKIESFLNADVNYVITNRPKNEWPQKVSPSSTQNTESTTMSMMKPLPTMSRASKMLKSAQTTVKVTDPLELARKLDKKIIHSNDLIAFIRNHLNEPFTGIDDNRSSDSSNNRRLLPPYIKVLDNSNKYRPNFKELAEWPEINFDYQPELCPFYKPRKPILSNASQQSNKSNTTNNGKNDKFQTVLTTPIMNTTTPTINIKSIPTRNVSKRKHVTFCEICHKEFIDLEKHLADPEHSNFLSNDQNFSELLGVIKSLPPFIIPSTLTNTSSDRFNSSLLNNKTNDLTKEVSTSMKAINSVKHTHSFMPIHDLVEDGDNREQQFKAVTINQLIEENQH</sequence>
<dbReference type="InterPro" id="IPR038545">
    <property type="entry name" value="Znf_DBF_sf"/>
</dbReference>
<dbReference type="InterPro" id="IPR006572">
    <property type="entry name" value="Znf_DBF"/>
</dbReference>
<name>A0A9Q0M1S9_BLOTA</name>
<keyword evidence="3" id="KW-0862">Zinc</keyword>
<dbReference type="PROSITE" id="PS51265">
    <property type="entry name" value="ZF_DBF4"/>
    <property type="match status" value="1"/>
</dbReference>
<dbReference type="EMBL" id="JAPWDV010000003">
    <property type="protein sequence ID" value="KAJ6216357.1"/>
    <property type="molecule type" value="Genomic_DNA"/>
</dbReference>
<dbReference type="SMART" id="SM00586">
    <property type="entry name" value="ZnF_DBF"/>
    <property type="match status" value="1"/>
</dbReference>